<reference evidence="2" key="1">
    <citation type="submission" date="2016-10" db="EMBL/GenBank/DDBJ databases">
        <authorList>
            <person name="Varghese N."/>
            <person name="Submissions S."/>
        </authorList>
    </citation>
    <scope>NUCLEOTIDE SEQUENCE [LARGE SCALE GENOMIC DNA]</scope>
    <source>
        <strain evidence="2">CGMCC 1.12041</strain>
    </source>
</reference>
<dbReference type="RefSeq" id="WP_091875669.1">
    <property type="nucleotide sequence ID" value="NZ_FOLD01000020.1"/>
</dbReference>
<evidence type="ECO:0000313" key="1">
    <source>
        <dbReference type="EMBL" id="SFD27464.1"/>
    </source>
</evidence>
<dbReference type="STRING" id="1164594.SAMN05216204_120103"/>
<dbReference type="Proteomes" id="UP000198639">
    <property type="component" value="Unassembled WGS sequence"/>
</dbReference>
<accession>A0A1I1QZA6</accession>
<name>A0A1I1QZA6_9BURK</name>
<organism evidence="1 2">
    <name type="scientific">Massilia yuzhufengensis</name>
    <dbReference type="NCBI Taxonomy" id="1164594"/>
    <lineage>
        <taxon>Bacteria</taxon>
        <taxon>Pseudomonadati</taxon>
        <taxon>Pseudomonadota</taxon>
        <taxon>Betaproteobacteria</taxon>
        <taxon>Burkholderiales</taxon>
        <taxon>Oxalobacteraceae</taxon>
        <taxon>Telluria group</taxon>
        <taxon>Massilia</taxon>
    </lineage>
</organism>
<dbReference type="EMBL" id="FOLD01000020">
    <property type="protein sequence ID" value="SFD27464.1"/>
    <property type="molecule type" value="Genomic_DNA"/>
</dbReference>
<keyword evidence="2" id="KW-1185">Reference proteome</keyword>
<evidence type="ECO:0000313" key="2">
    <source>
        <dbReference type="Proteomes" id="UP000198639"/>
    </source>
</evidence>
<gene>
    <name evidence="1" type="ORF">SAMN05216204_120103</name>
</gene>
<protein>
    <recommendedName>
        <fullName evidence="3">Protein phosphatase 2C</fullName>
    </recommendedName>
</protein>
<proteinExistence type="predicted"/>
<dbReference type="OrthoDB" id="8752741at2"/>
<evidence type="ECO:0008006" key="3">
    <source>
        <dbReference type="Google" id="ProtNLM"/>
    </source>
</evidence>
<dbReference type="AlphaFoldDB" id="A0A1I1QZA6"/>
<sequence length="288" mass="31172">MHIDAVSSGAKANHNEDWVCSFHTPGTIDLVIIDGGTSVADVDYIDRLNGDVVWFVTRFAASLGACIESGLGQHAAVHAAIGATYDEFRERAAGQEIPQHAWPIAAMTWLRLTTDPAATRLSMYCLGDCKVLMHTPGGEVRDLDPWVNPQEAVLSVEVAKLQAEGLQDSAARHARLLPILRARREFQNAANDPEALCLRPNGQFRARTIEVDVPNGASVLAMTDGFYRLVDTYGLHTPESLFALCEQRGLQPALDELRQYEAAAPASASSSVKRADDASAILWRAGPA</sequence>